<protein>
    <submittedName>
        <fullName evidence="2">(apollo) hypothetical protein</fullName>
    </submittedName>
</protein>
<sequence length="284" mass="32372">MIKEVLNSCFDAGLNICASVCDLDGVNKKALGLLGASVENPCIEDQSSDNKQGIGIAKWSHIRQFYELDNNNPNFVYAPCLTKEHLDPNTKQKMRVKLAAQVLSHSVAAGIYSKIAKGDIPTEAVATANLITYMDELFDGIKQTQLVKDCLLLVIEVYLLRVVILFYVQLTYPVRQDRQERNILVRHVPLHLISRLEKVCACWRSATRELQRRDQQDSNRPEDPPEAMEYHCMHMYTVFLGNDFVQMPIAEQQLTILKENIEKRTVVVRKMQCNVYLSVKCTVL</sequence>
<dbReference type="Pfam" id="PF21788">
    <property type="entry name" value="TNP-like_GBD"/>
    <property type="match status" value="1"/>
</dbReference>
<dbReference type="InterPro" id="IPR048366">
    <property type="entry name" value="TNP-like_GBD"/>
</dbReference>
<proteinExistence type="predicted"/>
<dbReference type="AlphaFoldDB" id="A0A8S3WSP4"/>
<dbReference type="EMBL" id="CAJQZP010000693">
    <property type="protein sequence ID" value="CAG4978655.1"/>
    <property type="molecule type" value="Genomic_DNA"/>
</dbReference>
<reference evidence="2" key="1">
    <citation type="submission" date="2021-04" db="EMBL/GenBank/DDBJ databases">
        <authorList>
            <person name="Tunstrom K."/>
        </authorList>
    </citation>
    <scope>NUCLEOTIDE SEQUENCE</scope>
</reference>
<evidence type="ECO:0000313" key="3">
    <source>
        <dbReference type="Proteomes" id="UP000691718"/>
    </source>
</evidence>
<evidence type="ECO:0000313" key="2">
    <source>
        <dbReference type="EMBL" id="CAG4978655.1"/>
    </source>
</evidence>
<organism evidence="2 3">
    <name type="scientific">Parnassius apollo</name>
    <name type="common">Apollo butterfly</name>
    <name type="synonym">Papilio apollo</name>
    <dbReference type="NCBI Taxonomy" id="110799"/>
    <lineage>
        <taxon>Eukaryota</taxon>
        <taxon>Metazoa</taxon>
        <taxon>Ecdysozoa</taxon>
        <taxon>Arthropoda</taxon>
        <taxon>Hexapoda</taxon>
        <taxon>Insecta</taxon>
        <taxon>Pterygota</taxon>
        <taxon>Neoptera</taxon>
        <taxon>Endopterygota</taxon>
        <taxon>Lepidoptera</taxon>
        <taxon>Glossata</taxon>
        <taxon>Ditrysia</taxon>
        <taxon>Papilionoidea</taxon>
        <taxon>Papilionidae</taxon>
        <taxon>Parnassiinae</taxon>
        <taxon>Parnassini</taxon>
        <taxon>Parnassius</taxon>
        <taxon>Parnassius</taxon>
    </lineage>
</organism>
<accession>A0A8S3WSP4</accession>
<evidence type="ECO:0000259" key="1">
    <source>
        <dbReference type="Pfam" id="PF21788"/>
    </source>
</evidence>
<comment type="caution">
    <text evidence="2">The sequence shown here is derived from an EMBL/GenBank/DDBJ whole genome shotgun (WGS) entry which is preliminary data.</text>
</comment>
<feature type="domain" description="Transposable element P transposase-like GTP-binding insertion" evidence="1">
    <location>
        <begin position="49"/>
        <end position="144"/>
    </location>
</feature>
<keyword evidence="3" id="KW-1185">Reference proteome</keyword>
<dbReference type="Proteomes" id="UP000691718">
    <property type="component" value="Unassembled WGS sequence"/>
</dbReference>
<dbReference type="OrthoDB" id="8192384at2759"/>
<name>A0A8S3WSP4_PARAO</name>
<gene>
    <name evidence="2" type="ORF">PAPOLLO_LOCUS9724</name>
</gene>